<dbReference type="PANTHER" id="PTHR42958:SF4">
    <property type="entry name" value="HYDROGENASE EXPRESSION_FORMATION PROTEIN HUPK"/>
    <property type="match status" value="1"/>
</dbReference>
<evidence type="ECO:0000313" key="1">
    <source>
        <dbReference type="EMBL" id="WGZ89405.1"/>
    </source>
</evidence>
<dbReference type="InterPro" id="IPR029014">
    <property type="entry name" value="NiFe-Hase_large"/>
</dbReference>
<sequence length="377" mass="41638">MSLSSLSGQISIQLICQRQTEYEVTAVELQSDRLRLTPNLLRHKPLELAPKVLGSLFSLCGTAQTVAALQACEAVAEQALAASSLLERQRAIQIETVFEHSLRLAQDWAQALSIPPLAPENLRQLFQIKRELNKGLTPSLLAHLQQALEQQLLGLELHKWLSLCEQGDLAQLMQYGFVGQLLSQLQQQHWLALGHSDVQALPAALAQAGEWWLQQLTQTRAEDFCAFPTFNGSACETSSFTRQCSHPALQVWQQAYGSGLATRLLARVLDLITHLQGLQQTETSGLISTVAGVNTGLASVETARGLLVHRVYADAAGIQMYQIVAPTEWNFHPQGSLVRMLQRLRADNMLLLRQQAQALITALDPCVSYQLEIKLDA</sequence>
<dbReference type="InterPro" id="IPR050867">
    <property type="entry name" value="NiFe/NiFeSe_hydrgnase_LSU"/>
</dbReference>
<dbReference type="AlphaFoldDB" id="A0AA95H2D5"/>
<dbReference type="EMBL" id="CP124755">
    <property type="protein sequence ID" value="WGZ89405.1"/>
    <property type="molecule type" value="Genomic_DNA"/>
</dbReference>
<dbReference type="Gene3D" id="1.10.645.10">
    <property type="entry name" value="Cytochrome-c3 Hydrogenase, chain B"/>
    <property type="match status" value="1"/>
</dbReference>
<protein>
    <recommendedName>
        <fullName evidence="2">Ni,Fe-hydrogenase I large subunit</fullName>
    </recommendedName>
</protein>
<evidence type="ECO:0008006" key="2">
    <source>
        <dbReference type="Google" id="ProtNLM"/>
    </source>
</evidence>
<name>A0AA95H2D5_9GAMM</name>
<reference evidence="1" key="2">
    <citation type="submission" date="2023-04" db="EMBL/GenBank/DDBJ databases">
        <authorList>
            <person name="Beletskiy A.V."/>
            <person name="Mardanov A.V."/>
            <person name="Ravin N.V."/>
        </authorList>
    </citation>
    <scope>NUCLEOTIDE SEQUENCE</scope>
    <source>
        <strain evidence="1">GKL-01</strain>
    </source>
</reference>
<dbReference type="Proteomes" id="UP001300672">
    <property type="component" value="Chromosome"/>
</dbReference>
<dbReference type="KEGG" id="tdu:QJT80_07755"/>
<dbReference type="SUPFAM" id="SSF56762">
    <property type="entry name" value="HydB/Nqo4-like"/>
    <property type="match status" value="1"/>
</dbReference>
<accession>A0AA95H2D5</accession>
<proteinExistence type="predicted"/>
<gene>
    <name evidence="1" type="ORF">QJT80_07755</name>
</gene>
<dbReference type="PANTHER" id="PTHR42958">
    <property type="entry name" value="HYDROGENASE-2 LARGE CHAIN"/>
    <property type="match status" value="1"/>
</dbReference>
<organism evidence="1">
    <name type="scientific">Candidatus Thiocaldithrix dubininis</name>
    <dbReference type="NCBI Taxonomy" id="3080823"/>
    <lineage>
        <taxon>Bacteria</taxon>
        <taxon>Pseudomonadati</taxon>
        <taxon>Pseudomonadota</taxon>
        <taxon>Gammaproteobacteria</taxon>
        <taxon>Thiotrichales</taxon>
        <taxon>Thiotrichaceae</taxon>
        <taxon>Candidatus Thiocaldithrix</taxon>
    </lineage>
</organism>
<reference evidence="1" key="1">
    <citation type="journal article" date="2023" name="Int. J. Mol. Sci.">
        <title>Metagenomics Revealed a New Genus 'Candidatus Thiocaldithrix dubininis' gen. nov., sp. nov. and a New Species 'Candidatus Thiothrix putei' sp. nov. in the Family Thiotrichaceae, Some Members of Which Have Traits of Both Na+- and H+-Motive Energetics.</title>
        <authorList>
            <person name="Ravin N.V."/>
            <person name="Muntyan M.S."/>
            <person name="Smolyakov D.D."/>
            <person name="Rudenko T.S."/>
            <person name="Beletsky A.V."/>
            <person name="Mardanov A.V."/>
            <person name="Grabovich M.Y."/>
        </authorList>
    </citation>
    <scope>NUCLEOTIDE SEQUENCE</scope>
    <source>
        <strain evidence="1">GKL-01</strain>
    </source>
</reference>